<keyword evidence="2" id="KW-0378">Hydrolase</keyword>
<keyword evidence="5" id="KW-0812">Transmembrane</keyword>
<dbReference type="GO" id="GO:0006508">
    <property type="term" value="P:proteolysis"/>
    <property type="evidence" value="ECO:0007669"/>
    <property type="project" value="UniProtKB-KW"/>
</dbReference>
<feature type="chain" id="PRO_5040165044" description="Peptidase S1 domain-containing protein" evidence="6">
    <location>
        <begin position="22"/>
        <end position="273"/>
    </location>
</feature>
<evidence type="ECO:0000256" key="5">
    <source>
        <dbReference type="SAM" id="Phobius"/>
    </source>
</evidence>
<keyword evidence="4" id="KW-1015">Disulfide bond</keyword>
<dbReference type="Pfam" id="PF00089">
    <property type="entry name" value="Trypsin"/>
    <property type="match status" value="1"/>
</dbReference>
<gene>
    <name evidence="8" type="ORF">DIABBA_LOCUS11717</name>
</gene>
<dbReference type="InterPro" id="IPR050430">
    <property type="entry name" value="Peptidase_S1"/>
</dbReference>
<keyword evidence="6" id="KW-0732">Signal</keyword>
<reference evidence="8" key="1">
    <citation type="submission" date="2022-01" db="EMBL/GenBank/DDBJ databases">
        <authorList>
            <person name="King R."/>
        </authorList>
    </citation>
    <scope>NUCLEOTIDE SEQUENCE</scope>
</reference>
<evidence type="ECO:0000313" key="8">
    <source>
        <dbReference type="EMBL" id="CAG9838905.1"/>
    </source>
</evidence>
<dbReference type="OrthoDB" id="10059102at2759"/>
<evidence type="ECO:0000256" key="1">
    <source>
        <dbReference type="ARBA" id="ARBA00022670"/>
    </source>
</evidence>
<protein>
    <recommendedName>
        <fullName evidence="7">Peptidase S1 domain-containing protein</fullName>
    </recommendedName>
</protein>
<dbReference type="AlphaFoldDB" id="A0A9N9TA21"/>
<evidence type="ECO:0000256" key="2">
    <source>
        <dbReference type="ARBA" id="ARBA00022801"/>
    </source>
</evidence>
<keyword evidence="5" id="KW-0472">Membrane</keyword>
<dbReference type="InterPro" id="IPR001254">
    <property type="entry name" value="Trypsin_dom"/>
</dbReference>
<dbReference type="SUPFAM" id="SSF50494">
    <property type="entry name" value="Trypsin-like serine proteases"/>
    <property type="match status" value="1"/>
</dbReference>
<feature type="transmembrane region" description="Helical" evidence="5">
    <location>
        <begin position="249"/>
        <end position="272"/>
    </location>
</feature>
<evidence type="ECO:0000256" key="4">
    <source>
        <dbReference type="ARBA" id="ARBA00023157"/>
    </source>
</evidence>
<evidence type="ECO:0000256" key="3">
    <source>
        <dbReference type="ARBA" id="ARBA00022825"/>
    </source>
</evidence>
<dbReference type="InterPro" id="IPR009003">
    <property type="entry name" value="Peptidase_S1_PA"/>
</dbReference>
<dbReference type="GO" id="GO:0004252">
    <property type="term" value="F:serine-type endopeptidase activity"/>
    <property type="evidence" value="ECO:0007669"/>
    <property type="project" value="InterPro"/>
</dbReference>
<feature type="domain" description="Peptidase S1" evidence="7">
    <location>
        <begin position="24"/>
        <end position="265"/>
    </location>
</feature>
<accession>A0A9N9TA21</accession>
<proteinExistence type="predicted"/>
<evidence type="ECO:0000313" key="9">
    <source>
        <dbReference type="Proteomes" id="UP001153709"/>
    </source>
</evidence>
<sequence length="273" mass="30166">MTCAIVCDILVIMCFVQYVLATNTINNNLQQSFGVEPEQDFPYQVSVHLNYNNQFVCGAAVIAEDQVLTLAHCLYYDWGGLLPPIIISVNSGGRILNTEEYESFSVSDIRFHKKFNTAEMKYDLAVIDIPVKLMSKNSPIRPIRLQSDSMPPSYDSCVAIGWNNVSTNQEVINVVLTNCNIETSTKMCAKNKAENETLCNMVPGSLLVCNATLVGILSVIPECGSTNQISLFENARYAKDLLISSASPIAVVFPSILIWICSILTLFINAFIQ</sequence>
<evidence type="ECO:0000259" key="7">
    <source>
        <dbReference type="PROSITE" id="PS50240"/>
    </source>
</evidence>
<dbReference type="PANTHER" id="PTHR24276:SF96">
    <property type="entry name" value="PEPTIDASE S1 DOMAIN-CONTAINING PROTEIN"/>
    <property type="match status" value="1"/>
</dbReference>
<dbReference type="Proteomes" id="UP001153709">
    <property type="component" value="Chromosome 8"/>
</dbReference>
<name>A0A9N9TA21_DIABA</name>
<dbReference type="PANTHER" id="PTHR24276">
    <property type="entry name" value="POLYSERASE-RELATED"/>
    <property type="match status" value="1"/>
</dbReference>
<dbReference type="SMART" id="SM00020">
    <property type="entry name" value="Tryp_SPc"/>
    <property type="match status" value="1"/>
</dbReference>
<keyword evidence="9" id="KW-1185">Reference proteome</keyword>
<organism evidence="8 9">
    <name type="scientific">Diabrotica balteata</name>
    <name type="common">Banded cucumber beetle</name>
    <dbReference type="NCBI Taxonomy" id="107213"/>
    <lineage>
        <taxon>Eukaryota</taxon>
        <taxon>Metazoa</taxon>
        <taxon>Ecdysozoa</taxon>
        <taxon>Arthropoda</taxon>
        <taxon>Hexapoda</taxon>
        <taxon>Insecta</taxon>
        <taxon>Pterygota</taxon>
        <taxon>Neoptera</taxon>
        <taxon>Endopterygota</taxon>
        <taxon>Coleoptera</taxon>
        <taxon>Polyphaga</taxon>
        <taxon>Cucujiformia</taxon>
        <taxon>Chrysomeloidea</taxon>
        <taxon>Chrysomelidae</taxon>
        <taxon>Galerucinae</taxon>
        <taxon>Diabroticina</taxon>
        <taxon>Diabroticites</taxon>
        <taxon>Diabrotica</taxon>
    </lineage>
</organism>
<dbReference type="Gene3D" id="2.40.10.10">
    <property type="entry name" value="Trypsin-like serine proteases"/>
    <property type="match status" value="2"/>
</dbReference>
<evidence type="ECO:0000256" key="6">
    <source>
        <dbReference type="SAM" id="SignalP"/>
    </source>
</evidence>
<feature type="signal peptide" evidence="6">
    <location>
        <begin position="1"/>
        <end position="21"/>
    </location>
</feature>
<dbReference type="EMBL" id="OU898283">
    <property type="protein sequence ID" value="CAG9838905.1"/>
    <property type="molecule type" value="Genomic_DNA"/>
</dbReference>
<dbReference type="InterPro" id="IPR043504">
    <property type="entry name" value="Peptidase_S1_PA_chymotrypsin"/>
</dbReference>
<dbReference type="PROSITE" id="PS50240">
    <property type="entry name" value="TRYPSIN_DOM"/>
    <property type="match status" value="1"/>
</dbReference>
<keyword evidence="5" id="KW-1133">Transmembrane helix</keyword>
<keyword evidence="3" id="KW-0720">Serine protease</keyword>
<keyword evidence="1" id="KW-0645">Protease</keyword>